<name>A0A1Y4DEE6_9BACT</name>
<evidence type="ECO:0000256" key="4">
    <source>
        <dbReference type="ARBA" id="ARBA00022989"/>
    </source>
</evidence>
<feature type="transmembrane region" description="Helical" evidence="6">
    <location>
        <begin position="9"/>
        <end position="27"/>
    </location>
</feature>
<feature type="transmembrane region" description="Helical" evidence="6">
    <location>
        <begin position="141"/>
        <end position="165"/>
    </location>
</feature>
<dbReference type="Pfam" id="PF06271">
    <property type="entry name" value="RDD"/>
    <property type="match status" value="1"/>
</dbReference>
<dbReference type="PANTHER" id="PTHR36115">
    <property type="entry name" value="PROLINE-RICH ANTIGEN HOMOLOG-RELATED"/>
    <property type="match status" value="1"/>
</dbReference>
<comment type="caution">
    <text evidence="8">The sequence shown here is derived from an EMBL/GenBank/DDBJ whole genome shotgun (WGS) entry which is preliminary data.</text>
</comment>
<proteinExistence type="predicted"/>
<evidence type="ECO:0000256" key="3">
    <source>
        <dbReference type="ARBA" id="ARBA00022692"/>
    </source>
</evidence>
<organism evidence="8 9">
    <name type="scientific">Candidatus Avelusimicrobium gallicola</name>
    <dbReference type="NCBI Taxonomy" id="2562704"/>
    <lineage>
        <taxon>Bacteria</taxon>
        <taxon>Pseudomonadati</taxon>
        <taxon>Elusimicrobiota</taxon>
        <taxon>Elusimicrobia</taxon>
        <taxon>Elusimicrobiales</taxon>
        <taxon>Elusimicrobiaceae</taxon>
        <taxon>Candidatus Avelusimicrobium</taxon>
    </lineage>
</organism>
<reference evidence="9" key="1">
    <citation type="submission" date="2017-04" db="EMBL/GenBank/DDBJ databases">
        <title>Function of individual gut microbiota members based on whole genome sequencing of pure cultures obtained from chicken caecum.</title>
        <authorList>
            <person name="Medvecky M."/>
            <person name="Cejkova D."/>
            <person name="Polansky O."/>
            <person name="Karasova D."/>
            <person name="Kubasova T."/>
            <person name="Cizek A."/>
            <person name="Rychlik I."/>
        </authorList>
    </citation>
    <scope>NUCLEOTIDE SEQUENCE [LARGE SCALE GENOMIC DNA]</scope>
    <source>
        <strain evidence="9">An273</strain>
    </source>
</reference>
<keyword evidence="3 6" id="KW-0812">Transmembrane</keyword>
<keyword evidence="2" id="KW-1003">Cell membrane</keyword>
<keyword evidence="9" id="KW-1185">Reference proteome</keyword>
<comment type="subcellular location">
    <subcellularLocation>
        <location evidence="1">Cell membrane</location>
        <topology evidence="1">Multi-pass membrane protein</topology>
    </subcellularLocation>
</comment>
<keyword evidence="4 6" id="KW-1133">Transmembrane helix</keyword>
<dbReference type="GO" id="GO:0005886">
    <property type="term" value="C:plasma membrane"/>
    <property type="evidence" value="ECO:0007669"/>
    <property type="project" value="UniProtKB-SubCell"/>
</dbReference>
<dbReference type="EMBL" id="NFJD01000002">
    <property type="protein sequence ID" value="OUO57012.1"/>
    <property type="molecule type" value="Genomic_DNA"/>
</dbReference>
<dbReference type="OrthoDB" id="9793824at2"/>
<evidence type="ECO:0000256" key="2">
    <source>
        <dbReference type="ARBA" id="ARBA00022475"/>
    </source>
</evidence>
<dbReference type="InterPro" id="IPR051791">
    <property type="entry name" value="Pra-immunoreactive"/>
</dbReference>
<feature type="transmembrane region" description="Helical" evidence="6">
    <location>
        <begin position="85"/>
        <end position="104"/>
    </location>
</feature>
<dbReference type="RefSeq" id="WP_087288170.1">
    <property type="nucleotide sequence ID" value="NZ_NFJD01000002.1"/>
</dbReference>
<dbReference type="InterPro" id="IPR010432">
    <property type="entry name" value="RDD"/>
</dbReference>
<evidence type="ECO:0000259" key="7">
    <source>
        <dbReference type="Pfam" id="PF06271"/>
    </source>
</evidence>
<dbReference type="AlphaFoldDB" id="A0A1Y4DEE6"/>
<dbReference type="Proteomes" id="UP000196368">
    <property type="component" value="Unassembled WGS sequence"/>
</dbReference>
<sequence>MYASVWKRFFAFLIDAVVFAVLFWVLAQMMDNASVSLVLLVIIWLYYALLESSPLQASVGKIIMGIKVVDRRGRRLSFWQATERIFSKLVTNVTFYFGFFIAAFDKKKRTLHDRISHSAVISKNADFDPDAYAEPEEEASFTFITVVSVLLALVFVALMLVAVALPQYQKTERHVQLSRVLSALDYAARKQLKDAQAPGADPRVWLGEYKKCQRISPEKLSCDGFELLLEPGGVKASARNHAMDILYTLYYPFDGGPVQCTALTPQGEEICSTLNS</sequence>
<accession>A0A1Y4DEE6</accession>
<evidence type="ECO:0000313" key="9">
    <source>
        <dbReference type="Proteomes" id="UP000196368"/>
    </source>
</evidence>
<dbReference type="PANTHER" id="PTHR36115:SF4">
    <property type="entry name" value="MEMBRANE PROTEIN"/>
    <property type="match status" value="1"/>
</dbReference>
<feature type="domain" description="RDD" evidence="7">
    <location>
        <begin position="2"/>
        <end position="116"/>
    </location>
</feature>
<keyword evidence="5 6" id="KW-0472">Membrane</keyword>
<evidence type="ECO:0000256" key="1">
    <source>
        <dbReference type="ARBA" id="ARBA00004651"/>
    </source>
</evidence>
<evidence type="ECO:0000256" key="6">
    <source>
        <dbReference type="SAM" id="Phobius"/>
    </source>
</evidence>
<protein>
    <recommendedName>
        <fullName evidence="7">RDD domain-containing protein</fullName>
    </recommendedName>
</protein>
<evidence type="ECO:0000256" key="5">
    <source>
        <dbReference type="ARBA" id="ARBA00023136"/>
    </source>
</evidence>
<gene>
    <name evidence="8" type="ORF">B5F75_03970</name>
</gene>
<evidence type="ECO:0000313" key="8">
    <source>
        <dbReference type="EMBL" id="OUO57012.1"/>
    </source>
</evidence>